<evidence type="ECO:0000313" key="8">
    <source>
        <dbReference type="EMBL" id="ASH99133.1"/>
    </source>
</evidence>
<name>A0A220IGL9_9VIRU</name>
<feature type="region of interest" description="Disordered" evidence="7">
    <location>
        <begin position="553"/>
        <end position="574"/>
    </location>
</feature>
<dbReference type="Pfam" id="PF02956">
    <property type="entry name" value="TT_ORF1"/>
    <property type="match status" value="1"/>
</dbReference>
<dbReference type="KEGG" id="vg:80535439"/>
<dbReference type="RefSeq" id="YP_010797542.1">
    <property type="nucleotide sequence ID" value="NC_076198.1"/>
</dbReference>
<organism evidence="8 9">
    <name type="scientific">Giant panda anellovirus</name>
    <dbReference type="NCBI Taxonomy" id="2016460"/>
    <lineage>
        <taxon>Viruses</taxon>
        <taxon>Monodnaviria</taxon>
        <taxon>Shotokuvirae</taxon>
        <taxon>Commensaviricota</taxon>
        <taxon>Cardeaviricetes</taxon>
        <taxon>Sanitavirales</taxon>
        <taxon>Anelloviridae</taxon>
    </lineage>
</organism>
<feature type="region of interest" description="Disordered" evidence="7">
    <location>
        <begin position="319"/>
        <end position="338"/>
    </location>
</feature>
<evidence type="ECO:0000256" key="2">
    <source>
        <dbReference type="ARBA" id="ARBA00006131"/>
    </source>
</evidence>
<feature type="region of interest" description="Disordered" evidence="7">
    <location>
        <begin position="632"/>
        <end position="679"/>
    </location>
</feature>
<comment type="function">
    <text evidence="6">Self-assembles to form an icosahedral capsid.</text>
</comment>
<protein>
    <recommendedName>
        <fullName evidence="6">Capsid protein</fullName>
    </recommendedName>
</protein>
<keyword evidence="5 6" id="KW-0946">Virion</keyword>
<evidence type="ECO:0000256" key="7">
    <source>
        <dbReference type="SAM" id="MobiDB-lite"/>
    </source>
</evidence>
<dbReference type="EMBL" id="MF327557">
    <property type="protein sequence ID" value="ASH99133.1"/>
    <property type="molecule type" value="Genomic_DNA"/>
</dbReference>
<evidence type="ECO:0000256" key="6">
    <source>
        <dbReference type="RuleBase" id="RU361230"/>
    </source>
</evidence>
<dbReference type="GO" id="GO:0039615">
    <property type="term" value="C:T=1 icosahedral viral capsid"/>
    <property type="evidence" value="ECO:0007669"/>
    <property type="project" value="UniProtKB-UniRule"/>
</dbReference>
<dbReference type="InterPro" id="IPR004219">
    <property type="entry name" value="TTvirus_Unk"/>
</dbReference>
<evidence type="ECO:0000313" key="9">
    <source>
        <dbReference type="Proteomes" id="UP000678825"/>
    </source>
</evidence>
<comment type="subcellular location">
    <subcellularLocation>
        <location evidence="1 6">Virion</location>
    </subcellularLocation>
</comment>
<proteinExistence type="inferred from homology"/>
<feature type="compositionally biased region" description="Polar residues" evidence="7">
    <location>
        <begin position="639"/>
        <end position="659"/>
    </location>
</feature>
<comment type="similarity">
    <text evidence="2 6">Belongs to the anelloviridae capsid protein family.</text>
</comment>
<sequence>MACDRGGLAQPLVRLHRLPDAHPGMAWGRGRRRRRYRRRWRRYPRRRFARRRRVPYRFRARRRRLRPQNRRGYRRRNWVRRRYPRKRQYKGTVTQWNPQHRTGCKIRGWSLAIMAIEGHFGEKTEIYFQSSTKPDRYLVCGGGVSYRHFTLGMFYQEHLLFRNEWSTSNQGYDLARYFGTKLRFYPHEHVDFMVYWETTFEVPEKDEMPELAPGSLINKRHKIIVHSLKRRGRSKRLFIKPPPVHTNQWYFQKTWCNVPLFKIGIVPINFRAPFLHNRHFYGVWIGYTCDTEPPITITWTRNDIEKNWGVPTNKSACPANGGKLTDPNNQPIKPGNGKIGGAEQWKRRVYYRWWWDDGVDNYIMINQYNRDPLEDGLNNCIIKKVDMPYWKYFWGLSQLTSKASPLCLPGTNPSIYALTWYKDVECRKWTETEDKPVWPLPPGSTLQYPDQDLCGPDTIPTYGRRKFWVILSQCWPWATTGYHTSESWCLPNYDVVRTILTGITNNGPFADSFRDVYPEWQNLNIGFTYCSYWQWGGFRPKPDTTQDPCAVGGNIPPRPGNKFRSVQVDDPSDTSKLTIHPWDLTQNGIYTTETFKRLLSDIYPELLADRPLRQAPDGQPLEELRPKWKEIDGARSRAVDSSSSEETSTWRGSGESSSEIETKESPGDPTMATRVVRKRKRLLRDDPREFRRVKRRLNRFLNERDARPK</sequence>
<dbReference type="GeneID" id="80535439"/>
<evidence type="ECO:0000256" key="3">
    <source>
        <dbReference type="ARBA" id="ARBA00022431"/>
    </source>
</evidence>
<evidence type="ECO:0000256" key="5">
    <source>
        <dbReference type="ARBA" id="ARBA00022844"/>
    </source>
</evidence>
<evidence type="ECO:0000256" key="1">
    <source>
        <dbReference type="ARBA" id="ARBA00004328"/>
    </source>
</evidence>
<reference evidence="8 9" key="1">
    <citation type="journal article" date="2017" name="Microbiome">
        <title>Virome comparisons in wild-diseased and healthy captive giant pandas.</title>
        <authorList>
            <person name="Zhang W."/>
            <person name="Yang S."/>
            <person name="Shan T."/>
            <person name="Hou R."/>
            <person name="Liu Z."/>
            <person name="Li W."/>
            <person name="Guo L."/>
            <person name="Wang Y."/>
            <person name="Chen P."/>
            <person name="Wang X."/>
            <person name="Feng F."/>
            <person name="Wang H."/>
            <person name="Chen C."/>
            <person name="Shen Q."/>
            <person name="Zhou C."/>
            <person name="Hua X."/>
            <person name="Cui L."/>
            <person name="Deng X."/>
            <person name="Zhang Z."/>
            <person name="Qi D."/>
            <person name="Delwart E."/>
        </authorList>
    </citation>
    <scope>NUCLEOTIDE SEQUENCE [LARGE SCALE GENOMIC DNA]</scope>
    <source>
        <strain evidence="9">gpan20684</strain>
    </source>
</reference>
<evidence type="ECO:0000256" key="4">
    <source>
        <dbReference type="ARBA" id="ARBA00022561"/>
    </source>
</evidence>
<dbReference type="Proteomes" id="UP000678825">
    <property type="component" value="Segment"/>
</dbReference>
<keyword evidence="3 6" id="KW-1140">T=1 icosahedral capsid protein</keyword>
<accession>A0A220IGL9</accession>
<keyword evidence="9" id="KW-1185">Reference proteome</keyword>
<keyword evidence="4 6" id="KW-0167">Capsid protein</keyword>